<accession>A0A4D4LFK7</accession>
<comment type="caution">
    <text evidence="1">The sequence shown here is derived from an EMBL/GenBank/DDBJ whole genome shotgun (WGS) entry which is preliminary data.</text>
</comment>
<dbReference type="EMBL" id="BJHW01000002">
    <property type="protein sequence ID" value="GDY60431.1"/>
    <property type="molecule type" value="Genomic_DNA"/>
</dbReference>
<evidence type="ECO:0000313" key="1">
    <source>
        <dbReference type="EMBL" id="GDY60431.1"/>
    </source>
</evidence>
<dbReference type="Proteomes" id="UP000301309">
    <property type="component" value="Unassembled WGS sequence"/>
</dbReference>
<protein>
    <recommendedName>
        <fullName evidence="3">Enoyl reductase (ER) domain-containing protein</fullName>
    </recommendedName>
</protein>
<reference evidence="1 2" key="1">
    <citation type="journal article" date="2020" name="Int. J. Syst. Evol. Microbiol.">
        <title>Reclassification of Streptomyces castelarensis and Streptomyces sporoclivatus as later heterotypic synonyms of Streptomyces antimycoticus.</title>
        <authorList>
            <person name="Komaki H."/>
            <person name="Tamura T."/>
        </authorList>
    </citation>
    <scope>NUCLEOTIDE SEQUENCE [LARGE SCALE GENOMIC DNA]</scope>
    <source>
        <strain evidence="1 2">NBRC 13459</strain>
    </source>
</reference>
<dbReference type="Gene3D" id="3.90.180.10">
    <property type="entry name" value="Medium-chain alcohol dehydrogenases, catalytic domain"/>
    <property type="match status" value="1"/>
</dbReference>
<evidence type="ECO:0008006" key="3">
    <source>
        <dbReference type="Google" id="ProtNLM"/>
    </source>
</evidence>
<organism evidence="1 2">
    <name type="scientific">Streptomyces violaceusniger</name>
    <dbReference type="NCBI Taxonomy" id="68280"/>
    <lineage>
        <taxon>Bacteria</taxon>
        <taxon>Bacillati</taxon>
        <taxon>Actinomycetota</taxon>
        <taxon>Actinomycetes</taxon>
        <taxon>Kitasatosporales</taxon>
        <taxon>Streptomycetaceae</taxon>
        <taxon>Streptomyces</taxon>
        <taxon>Streptomyces violaceusniger group</taxon>
    </lineage>
</organism>
<dbReference type="RefSeq" id="WP_344597671.1">
    <property type="nucleotide sequence ID" value="NZ_BAAASO010000052.1"/>
</dbReference>
<proteinExistence type="predicted"/>
<dbReference type="Pfam" id="PF13602">
    <property type="entry name" value="ADH_zinc_N_2"/>
    <property type="match status" value="1"/>
</dbReference>
<keyword evidence="2" id="KW-1185">Reference proteome</keyword>
<name>A0A4D4LFK7_STRVO</name>
<dbReference type="Gene3D" id="3.40.50.720">
    <property type="entry name" value="NAD(P)-binding Rossmann-like Domain"/>
    <property type="match status" value="1"/>
</dbReference>
<dbReference type="AlphaFoldDB" id="A0A4D4LFK7"/>
<evidence type="ECO:0000313" key="2">
    <source>
        <dbReference type="Proteomes" id="UP000301309"/>
    </source>
</evidence>
<gene>
    <name evidence="1" type="ORF">SVIO_110540</name>
</gene>
<sequence length="82" mass="8909">MELGVAPSRTQTIVDFEARQLYGVKSDGSFTARNAPVLAELAELVSSGALEVPVTAFPLSQVREAYALLERRHTRGKIVLIP</sequence>